<name>A0CMH1_PARTE</name>
<proteinExistence type="predicted"/>
<protein>
    <submittedName>
        <fullName evidence="1">Uncharacterized protein</fullName>
    </submittedName>
</protein>
<gene>
    <name evidence="1" type="ORF">GSPATT00008467001</name>
</gene>
<dbReference type="RefSeq" id="XP_001439385.1">
    <property type="nucleotide sequence ID" value="XM_001439348.1"/>
</dbReference>
<dbReference type="OrthoDB" id="300613at2759"/>
<evidence type="ECO:0000313" key="2">
    <source>
        <dbReference type="Proteomes" id="UP000000600"/>
    </source>
</evidence>
<dbReference type="AlphaFoldDB" id="A0CMH1"/>
<reference evidence="1 2" key="1">
    <citation type="journal article" date="2006" name="Nature">
        <title>Global trends of whole-genome duplications revealed by the ciliate Paramecium tetraurelia.</title>
        <authorList>
            <consortium name="Genoscope"/>
            <person name="Aury J.-M."/>
            <person name="Jaillon O."/>
            <person name="Duret L."/>
            <person name="Noel B."/>
            <person name="Jubin C."/>
            <person name="Porcel B.M."/>
            <person name="Segurens B."/>
            <person name="Daubin V."/>
            <person name="Anthouard V."/>
            <person name="Aiach N."/>
            <person name="Arnaiz O."/>
            <person name="Billaut A."/>
            <person name="Beisson J."/>
            <person name="Blanc I."/>
            <person name="Bouhouche K."/>
            <person name="Camara F."/>
            <person name="Duharcourt S."/>
            <person name="Guigo R."/>
            <person name="Gogendeau D."/>
            <person name="Katinka M."/>
            <person name="Keller A.-M."/>
            <person name="Kissmehl R."/>
            <person name="Klotz C."/>
            <person name="Koll F."/>
            <person name="Le Moue A."/>
            <person name="Lepere C."/>
            <person name="Malinsky S."/>
            <person name="Nowacki M."/>
            <person name="Nowak J.K."/>
            <person name="Plattner H."/>
            <person name="Poulain J."/>
            <person name="Ruiz F."/>
            <person name="Serrano V."/>
            <person name="Zagulski M."/>
            <person name="Dessen P."/>
            <person name="Betermier M."/>
            <person name="Weissenbach J."/>
            <person name="Scarpelli C."/>
            <person name="Schachter V."/>
            <person name="Sperling L."/>
            <person name="Meyer E."/>
            <person name="Cohen J."/>
            <person name="Wincker P."/>
        </authorList>
    </citation>
    <scope>NUCLEOTIDE SEQUENCE [LARGE SCALE GENOMIC DNA]</scope>
    <source>
        <strain evidence="1 2">Stock d4-2</strain>
    </source>
</reference>
<accession>A0CMH1</accession>
<dbReference type="GeneID" id="5025170"/>
<evidence type="ECO:0000313" key="1">
    <source>
        <dbReference type="EMBL" id="CAK71988.1"/>
    </source>
</evidence>
<dbReference type="OMA" id="MNDAKID"/>
<keyword evidence="2" id="KW-1185">Reference proteome</keyword>
<organism evidence="1 2">
    <name type="scientific">Paramecium tetraurelia</name>
    <dbReference type="NCBI Taxonomy" id="5888"/>
    <lineage>
        <taxon>Eukaryota</taxon>
        <taxon>Sar</taxon>
        <taxon>Alveolata</taxon>
        <taxon>Ciliophora</taxon>
        <taxon>Intramacronucleata</taxon>
        <taxon>Oligohymenophorea</taxon>
        <taxon>Peniculida</taxon>
        <taxon>Parameciidae</taxon>
        <taxon>Paramecium</taxon>
    </lineage>
</organism>
<dbReference type="Proteomes" id="UP000000600">
    <property type="component" value="Unassembled WGS sequence"/>
</dbReference>
<dbReference type="KEGG" id="ptm:GSPATT00008467001"/>
<dbReference type="HOGENOM" id="CLU_1800199_0_0_1"/>
<dbReference type="EMBL" id="CT868108">
    <property type="protein sequence ID" value="CAK71988.1"/>
    <property type="molecule type" value="Genomic_DNA"/>
</dbReference>
<dbReference type="InParanoid" id="A0CMH1"/>
<sequence length="144" mass="17275">MNDAKTDFIRWLQKERNDQFTQLFSEDVLLNLKQEREISKLQKISLNNYSNLTHCGSNIQFHKIIKSNVQEINQTNKFQQTKENDFIGIPIFQLYDTISFETNLLDQNERIDPLNYQQPQIYRQPKQEFVKEEIPLRKLIAILK</sequence>